<sequence>MDWHMATVDLNKNFTPQSCGVKTNRKKVEQMKLLIENICPEPVDRESFIRNTRSVVERKGLVMFNRTEGYNNGIIFEVVELANHHCGKAINSFDMNGVPCVLRLREATEQEILNVKAKVKECEGASIPSEVSISIDKIETQEVTA</sequence>
<organism evidence="1 2">
    <name type="scientific">Bacillus altitudinis</name>
    <dbReference type="NCBI Taxonomy" id="293387"/>
    <lineage>
        <taxon>Bacteria</taxon>
        <taxon>Bacillati</taxon>
        <taxon>Bacillota</taxon>
        <taxon>Bacilli</taxon>
        <taxon>Bacillales</taxon>
        <taxon>Bacillaceae</taxon>
        <taxon>Bacillus</taxon>
    </lineage>
</organism>
<evidence type="ECO:0000313" key="1">
    <source>
        <dbReference type="EMBL" id="VXB48657.1"/>
    </source>
</evidence>
<dbReference type="RefSeq" id="WP_061418839.1">
    <property type="nucleotide sequence ID" value="NZ_JBLADY010000001.1"/>
</dbReference>
<gene>
    <name evidence="1" type="ORF">BACI348_40825</name>
</gene>
<dbReference type="Proteomes" id="UP000433089">
    <property type="component" value="Unassembled WGS sequence"/>
</dbReference>
<proteinExistence type="predicted"/>
<name>A0A653R422_BACAB</name>
<protein>
    <submittedName>
        <fullName evidence="1">Uncharacterized protein</fullName>
    </submittedName>
</protein>
<evidence type="ECO:0000313" key="2">
    <source>
        <dbReference type="Proteomes" id="UP000433089"/>
    </source>
</evidence>
<accession>A0A653R422</accession>
<dbReference type="EMBL" id="CABWLH010000009">
    <property type="protein sequence ID" value="VXB48657.1"/>
    <property type="molecule type" value="Genomic_DNA"/>
</dbReference>
<dbReference type="AlphaFoldDB" id="A0A653R422"/>
<reference evidence="1 2" key="1">
    <citation type="submission" date="2019-10" db="EMBL/GenBank/DDBJ databases">
        <authorList>
            <person name="Karimi E."/>
        </authorList>
    </citation>
    <scope>NUCLEOTIDE SEQUENCE [LARGE SCALE GENOMIC DNA]</scope>
    <source>
        <strain evidence="1">Bacillus sp. 348</strain>
    </source>
</reference>